<reference evidence="3" key="1">
    <citation type="journal article" date="2012" name="Science">
        <title>The Paleozoic origin of enzymatic lignin decomposition reconstructed from 31 fungal genomes.</title>
        <authorList>
            <person name="Floudas D."/>
            <person name="Binder M."/>
            <person name="Riley R."/>
            <person name="Barry K."/>
            <person name="Blanchette R.A."/>
            <person name="Henrissat B."/>
            <person name="Martinez A.T."/>
            <person name="Otillar R."/>
            <person name="Spatafora J.W."/>
            <person name="Yadav J.S."/>
            <person name="Aerts A."/>
            <person name="Benoit I."/>
            <person name="Boyd A."/>
            <person name="Carlson A."/>
            <person name="Copeland A."/>
            <person name="Coutinho P.M."/>
            <person name="de Vries R.P."/>
            <person name="Ferreira P."/>
            <person name="Findley K."/>
            <person name="Foster B."/>
            <person name="Gaskell J."/>
            <person name="Glotzer D."/>
            <person name="Gorecki P."/>
            <person name="Heitman J."/>
            <person name="Hesse C."/>
            <person name="Hori C."/>
            <person name="Igarashi K."/>
            <person name="Jurgens J.A."/>
            <person name="Kallen N."/>
            <person name="Kersten P."/>
            <person name="Kohler A."/>
            <person name="Kuees U."/>
            <person name="Kumar T.K.A."/>
            <person name="Kuo A."/>
            <person name="LaButti K."/>
            <person name="Larrondo L.F."/>
            <person name="Lindquist E."/>
            <person name="Ling A."/>
            <person name="Lombard V."/>
            <person name="Lucas S."/>
            <person name="Lundell T."/>
            <person name="Martin R."/>
            <person name="McLaughlin D.J."/>
            <person name="Morgenstern I."/>
            <person name="Morin E."/>
            <person name="Murat C."/>
            <person name="Nagy L.G."/>
            <person name="Nolan M."/>
            <person name="Ohm R.A."/>
            <person name="Patyshakuliyeva A."/>
            <person name="Rokas A."/>
            <person name="Ruiz-Duenas F.J."/>
            <person name="Sabat G."/>
            <person name="Salamov A."/>
            <person name="Samejima M."/>
            <person name="Schmutz J."/>
            <person name="Slot J.C."/>
            <person name="St John F."/>
            <person name="Stenlid J."/>
            <person name="Sun H."/>
            <person name="Sun S."/>
            <person name="Syed K."/>
            <person name="Tsang A."/>
            <person name="Wiebenga A."/>
            <person name="Young D."/>
            <person name="Pisabarro A."/>
            <person name="Eastwood D.C."/>
            <person name="Martin F."/>
            <person name="Cullen D."/>
            <person name="Grigoriev I.V."/>
            <person name="Hibbett D.S."/>
        </authorList>
    </citation>
    <scope>NUCLEOTIDE SEQUENCE [LARGE SCALE GENOMIC DNA]</scope>
    <source>
        <strain evidence="3">TFB10046</strain>
    </source>
</reference>
<keyword evidence="1" id="KW-1133">Transmembrane helix</keyword>
<dbReference type="Proteomes" id="UP000006514">
    <property type="component" value="Unassembled WGS sequence"/>
</dbReference>
<evidence type="ECO:0000313" key="2">
    <source>
        <dbReference type="EMBL" id="EJD35296.1"/>
    </source>
</evidence>
<dbReference type="InParanoid" id="J0CX68"/>
<dbReference type="AlphaFoldDB" id="J0CX68"/>
<sequence>MIRREPTVIALGDADVQDVKAIIARQKEAGDTLNRLAREQAARPFVAAEDAKRKREEMSTEDRLGMRLVFALAMANALLLLLPHEDIPPTFCLKLFGFSPCGCIDPAALSVLARS</sequence>
<accession>J0CX68</accession>
<proteinExistence type="predicted"/>
<protein>
    <submittedName>
        <fullName evidence="2">Uncharacterized protein</fullName>
    </submittedName>
</protein>
<organism evidence="2 3">
    <name type="scientific">Auricularia subglabra (strain TFB-10046 / SS5)</name>
    <name type="common">White-rot fungus</name>
    <name type="synonym">Auricularia delicata (strain TFB10046)</name>
    <dbReference type="NCBI Taxonomy" id="717982"/>
    <lineage>
        <taxon>Eukaryota</taxon>
        <taxon>Fungi</taxon>
        <taxon>Dikarya</taxon>
        <taxon>Basidiomycota</taxon>
        <taxon>Agaricomycotina</taxon>
        <taxon>Agaricomycetes</taxon>
        <taxon>Auriculariales</taxon>
        <taxon>Auriculariaceae</taxon>
        <taxon>Auricularia</taxon>
    </lineage>
</organism>
<dbReference type="EMBL" id="JH687895">
    <property type="protein sequence ID" value="EJD35296.1"/>
    <property type="molecule type" value="Genomic_DNA"/>
</dbReference>
<evidence type="ECO:0000313" key="3">
    <source>
        <dbReference type="Proteomes" id="UP000006514"/>
    </source>
</evidence>
<evidence type="ECO:0000256" key="1">
    <source>
        <dbReference type="SAM" id="Phobius"/>
    </source>
</evidence>
<name>J0CX68_AURST</name>
<dbReference type="OrthoDB" id="3182478at2759"/>
<keyword evidence="1" id="KW-0472">Membrane</keyword>
<feature type="transmembrane region" description="Helical" evidence="1">
    <location>
        <begin position="64"/>
        <end position="82"/>
    </location>
</feature>
<keyword evidence="3" id="KW-1185">Reference proteome</keyword>
<keyword evidence="1" id="KW-0812">Transmembrane</keyword>
<dbReference type="KEGG" id="adl:AURDEDRAFT_175615"/>
<gene>
    <name evidence="2" type="ORF">AURDEDRAFT_175615</name>
</gene>